<accession>A0ABV6YZM8</accession>
<keyword evidence="4" id="KW-1185">Reference proteome</keyword>
<sequence>MNVQRSNSLLHIKFLLLFFLLILLWQVIFNFFLFPQKVFYKYAINSQKFIDQPVPDERWLDFSPLYLWIHIALNTVKLDSWRVLPLVQILVANLALFLFYRIMCLYISNFSAALSVVFIALYPTFNLYTVCQEPEVFIFFLNIAGLFFTLVKESSFLSGTFFALSVLARPSALPFVILVGFFQKKNKVTYFLPLVMILIMMLCFAWWATGSPTLTYMSPGTVFYEGNNPHTPGLAPHYPAPLKIWELSFPTKKSDFAHVLYRKISTFEAGETLSLADHQFFWLRKVFHFILDCPGDWLQLMVNKLWFSLINKEIHDIFSLVEVEGKLSYYAYFSFGIFVSLALLGIVFQYRRIPFLIFGGTMWYLTSLTLFYVTSRQRMAFFTFVIFLAAFGLEEIRKRKYLAGVLLIIFSITLIQPATLKGNNRTFGEVGKAWQFLGLAKKKYQQAKIGGTGFFFAKCLRAAPYLSPYIQFPPWTTLVRNPYANALFLVLPRTDTYNLGLLHFSALDYEGAFKMFEKIKYKRIYKHFYAIEPPIYYYLVCAYNLGKKENIGPDLNWALETYPGYAPLLALKTAFGEEADLLRYHDLFSSTYYQGKAYIHLEMYQQAIPCFERLTHMAPELTLAHEHLALSLGFTAEYERMTEEIRLFLISHHKKPLPLWSKWQRLHNQLKIRPDESPEKREAFMTIQALFPHF</sequence>
<feature type="repeat" description="TPR" evidence="1">
    <location>
        <begin position="588"/>
        <end position="621"/>
    </location>
</feature>
<feature type="transmembrane region" description="Helical" evidence="2">
    <location>
        <begin position="189"/>
        <end position="208"/>
    </location>
</feature>
<name>A0ABV6YZM8_UNCC1</name>
<feature type="transmembrane region" description="Helical" evidence="2">
    <location>
        <begin position="355"/>
        <end position="373"/>
    </location>
</feature>
<keyword evidence="2" id="KW-0472">Membrane</keyword>
<feature type="transmembrane region" description="Helical" evidence="2">
    <location>
        <begin position="12"/>
        <end position="34"/>
    </location>
</feature>
<evidence type="ECO:0000313" key="3">
    <source>
        <dbReference type="EMBL" id="MFC1851518.1"/>
    </source>
</evidence>
<feature type="transmembrane region" description="Helical" evidence="2">
    <location>
        <begin position="329"/>
        <end position="348"/>
    </location>
</feature>
<dbReference type="EMBL" id="JBHPBY010000196">
    <property type="protein sequence ID" value="MFC1851518.1"/>
    <property type="molecule type" value="Genomic_DNA"/>
</dbReference>
<dbReference type="InterPro" id="IPR019734">
    <property type="entry name" value="TPR_rpt"/>
</dbReference>
<evidence type="ECO:0000256" key="2">
    <source>
        <dbReference type="SAM" id="Phobius"/>
    </source>
</evidence>
<reference evidence="3 4" key="1">
    <citation type="submission" date="2024-09" db="EMBL/GenBank/DDBJ databases">
        <title>Laminarin stimulates single cell rates of sulfate reduction while oxygen inhibits transcriptomic activity in coastal marine sediment.</title>
        <authorList>
            <person name="Lindsay M."/>
            <person name="Orcutt B."/>
            <person name="Emerson D."/>
            <person name="Stepanauskas R."/>
            <person name="D'Angelo T."/>
        </authorList>
    </citation>
    <scope>NUCLEOTIDE SEQUENCE [LARGE SCALE GENOMIC DNA]</scope>
    <source>
        <strain evidence="3">SAG AM-311-K15</strain>
    </source>
</reference>
<organism evidence="3 4">
    <name type="scientific">candidate division CSSED10-310 bacterium</name>
    <dbReference type="NCBI Taxonomy" id="2855610"/>
    <lineage>
        <taxon>Bacteria</taxon>
        <taxon>Bacteria division CSSED10-310</taxon>
    </lineage>
</organism>
<feature type="transmembrane region" description="Helical" evidence="2">
    <location>
        <begin position="106"/>
        <end position="125"/>
    </location>
</feature>
<protein>
    <submittedName>
        <fullName evidence="3">Tetratricopeptide repeat protein</fullName>
    </submittedName>
</protein>
<keyword evidence="2" id="KW-1133">Transmembrane helix</keyword>
<keyword evidence="1" id="KW-0802">TPR repeat</keyword>
<feature type="transmembrane region" description="Helical" evidence="2">
    <location>
        <begin position="379"/>
        <end position="394"/>
    </location>
</feature>
<dbReference type="SUPFAM" id="SSF48452">
    <property type="entry name" value="TPR-like"/>
    <property type="match status" value="1"/>
</dbReference>
<dbReference type="Proteomes" id="UP001594351">
    <property type="component" value="Unassembled WGS sequence"/>
</dbReference>
<evidence type="ECO:0000313" key="4">
    <source>
        <dbReference type="Proteomes" id="UP001594351"/>
    </source>
</evidence>
<evidence type="ECO:0000256" key="1">
    <source>
        <dbReference type="PROSITE-ProRule" id="PRU00339"/>
    </source>
</evidence>
<dbReference type="PROSITE" id="PS50005">
    <property type="entry name" value="TPR"/>
    <property type="match status" value="1"/>
</dbReference>
<proteinExistence type="predicted"/>
<feature type="transmembrane region" description="Helical" evidence="2">
    <location>
        <begin position="83"/>
        <end position="100"/>
    </location>
</feature>
<keyword evidence="2" id="KW-0812">Transmembrane</keyword>
<dbReference type="Gene3D" id="1.25.40.10">
    <property type="entry name" value="Tetratricopeptide repeat domain"/>
    <property type="match status" value="1"/>
</dbReference>
<dbReference type="InterPro" id="IPR011990">
    <property type="entry name" value="TPR-like_helical_dom_sf"/>
</dbReference>
<gene>
    <name evidence="3" type="ORF">ACFL27_15080</name>
</gene>
<comment type="caution">
    <text evidence="3">The sequence shown here is derived from an EMBL/GenBank/DDBJ whole genome shotgun (WGS) entry which is preliminary data.</text>
</comment>
<feature type="transmembrane region" description="Helical" evidence="2">
    <location>
        <begin position="161"/>
        <end position="182"/>
    </location>
</feature>
<feature type="transmembrane region" description="Helical" evidence="2">
    <location>
        <begin position="401"/>
        <end position="420"/>
    </location>
</feature>